<comment type="caution">
    <text evidence="6">The sequence shown here is derived from an EMBL/GenBank/DDBJ whole genome shotgun (WGS) entry which is preliminary data.</text>
</comment>
<dbReference type="PANTHER" id="PTHR11905">
    <property type="entry name" value="ADAM A DISINTEGRIN AND METALLOPROTEASE DOMAIN"/>
    <property type="match status" value="1"/>
</dbReference>
<reference evidence="6" key="1">
    <citation type="journal article" date="2021" name="Nat. Commun.">
        <title>Genetic determinants of endophytism in the Arabidopsis root mycobiome.</title>
        <authorList>
            <person name="Mesny F."/>
            <person name="Miyauchi S."/>
            <person name="Thiergart T."/>
            <person name="Pickel B."/>
            <person name="Atanasova L."/>
            <person name="Karlsson M."/>
            <person name="Huettel B."/>
            <person name="Barry K.W."/>
            <person name="Haridas S."/>
            <person name="Chen C."/>
            <person name="Bauer D."/>
            <person name="Andreopoulos W."/>
            <person name="Pangilinan J."/>
            <person name="LaButti K."/>
            <person name="Riley R."/>
            <person name="Lipzen A."/>
            <person name="Clum A."/>
            <person name="Drula E."/>
            <person name="Henrissat B."/>
            <person name="Kohler A."/>
            <person name="Grigoriev I.V."/>
            <person name="Martin F.M."/>
            <person name="Hacquard S."/>
        </authorList>
    </citation>
    <scope>NUCLEOTIDE SEQUENCE</scope>
    <source>
        <strain evidence="6">FSSC 5 MPI-SDFR-AT-0091</strain>
    </source>
</reference>
<dbReference type="InterPro" id="IPR001762">
    <property type="entry name" value="Disintegrin_dom"/>
</dbReference>
<dbReference type="Gene3D" id="4.10.70.10">
    <property type="entry name" value="Disintegrin domain"/>
    <property type="match status" value="1"/>
</dbReference>
<keyword evidence="3" id="KW-1133">Transmembrane helix</keyword>
<dbReference type="SUPFAM" id="SSF57552">
    <property type="entry name" value="Blood coagulation inhibitor (disintegrin)"/>
    <property type="match status" value="1"/>
</dbReference>
<dbReference type="Proteomes" id="UP000736672">
    <property type="component" value="Unassembled WGS sequence"/>
</dbReference>
<dbReference type="SUPFAM" id="SSF55486">
    <property type="entry name" value="Metalloproteases ('zincins'), catalytic domain"/>
    <property type="match status" value="1"/>
</dbReference>
<comment type="caution">
    <text evidence="1">Lacks conserved residue(s) required for the propagation of feature annotation.</text>
</comment>
<dbReference type="GO" id="GO:0046872">
    <property type="term" value="F:metal ion binding"/>
    <property type="evidence" value="ECO:0007669"/>
    <property type="project" value="UniProtKB-KW"/>
</dbReference>
<feature type="region of interest" description="Disordered" evidence="2">
    <location>
        <begin position="20"/>
        <end position="46"/>
    </location>
</feature>
<dbReference type="InterPro" id="IPR024079">
    <property type="entry name" value="MetalloPept_cat_dom_sf"/>
</dbReference>
<dbReference type="OrthoDB" id="5951731at2759"/>
<sequence>MLSPSSPWTIQFIARLHTGGESRVSRPEHGSRAFKGSAHISEHGRPGWRRTGWARVMQLDRNSDIFQGAFQVDGDIYHIEVDPAHIARRGIMDPKRARLVIRKSTDSPEQTNGGTLFGRTASCSIGDSGFGHLSERQLLSSRHQHTQHYDPRDTVNEAEETEGCPKQRKVAMLDIATDCSYTAEFDSLADVQSNILNQINTVSQVYEDTFNIALRVMNLTISDRHCPVEAPDSAPWNLGCTSKENVADRLSLFSKWRARFNHGIDDIRPAVWTLLTACNSESTVGMSWEGQVCELRYSKNEDGRIVAATNIVVRTQYEWKVIAHEIAHSFGAVHDCTSSMCKADGWYDDDEPCCQLSNEMCDARAQYLMNPSPKSDMKAFSPCTITRICSKIGSGSVDTDCLLSEDDVPATSNGTAQCGNGILEEDEDCDCGSTSSCESVEDSCCDPETCRFVKKAVCDPLHHDCCTDQCQPASRGLVCRGSKGACDPEELCDGNSTTCPLDVIRPDGEVCEEHRVANLACASGVCTSRDLQCQQRFPAHNDTLKHCDSNSCKLNCRPVEEINEDKCPSEVEELLLDGTPCGDGRRCFNGKCEKPKSERQEDSGTWLTTKRIIIVVCSVVGGFLVFAVMACAFNRIRHQRRGGAMKQARMTSTDDSH</sequence>
<name>A0A9P9R7D7_FUSSL</name>
<feature type="binding site" evidence="1">
    <location>
        <position position="334"/>
    </location>
    <ligand>
        <name>Zn(2+)</name>
        <dbReference type="ChEBI" id="CHEBI:29105"/>
        <note>catalytic</note>
    </ligand>
</feature>
<dbReference type="Gene3D" id="3.40.390.10">
    <property type="entry name" value="Collagenase (Catalytic Domain)"/>
    <property type="match status" value="1"/>
</dbReference>
<keyword evidence="3" id="KW-0472">Membrane</keyword>
<keyword evidence="3" id="KW-0812">Transmembrane</keyword>
<keyword evidence="1" id="KW-0862">Zinc</keyword>
<dbReference type="Pfam" id="PF00200">
    <property type="entry name" value="Disintegrin"/>
    <property type="match status" value="1"/>
</dbReference>
<feature type="domain" description="Peptidase M12B" evidence="5">
    <location>
        <begin position="168"/>
        <end position="388"/>
    </location>
</feature>
<dbReference type="Gene3D" id="3.40.1620.60">
    <property type="match status" value="1"/>
</dbReference>
<protein>
    <submittedName>
        <fullName evidence="6">Metallo-peptidase family M12-domain-containing protein</fullName>
    </submittedName>
</protein>
<accession>A0A9P9R7D7</accession>
<dbReference type="PROSITE" id="PS50214">
    <property type="entry name" value="DISINTEGRIN_2"/>
    <property type="match status" value="1"/>
</dbReference>
<evidence type="ECO:0000259" key="5">
    <source>
        <dbReference type="PROSITE" id="PS50215"/>
    </source>
</evidence>
<evidence type="ECO:0000256" key="2">
    <source>
        <dbReference type="SAM" id="MobiDB-lite"/>
    </source>
</evidence>
<dbReference type="PANTHER" id="PTHR11905:SF159">
    <property type="entry name" value="ADAM METALLOPROTEASE"/>
    <property type="match status" value="1"/>
</dbReference>
<dbReference type="InterPro" id="IPR036436">
    <property type="entry name" value="Disintegrin_dom_sf"/>
</dbReference>
<dbReference type="GO" id="GO:0004222">
    <property type="term" value="F:metalloendopeptidase activity"/>
    <property type="evidence" value="ECO:0007669"/>
    <property type="project" value="InterPro"/>
</dbReference>
<evidence type="ECO:0000313" key="7">
    <source>
        <dbReference type="Proteomes" id="UP000736672"/>
    </source>
</evidence>
<feature type="binding site" evidence="1">
    <location>
        <position position="328"/>
    </location>
    <ligand>
        <name>Zn(2+)</name>
        <dbReference type="ChEBI" id="CHEBI:29105"/>
        <note>catalytic</note>
    </ligand>
</feature>
<dbReference type="SMART" id="SM00050">
    <property type="entry name" value="DISIN"/>
    <property type="match status" value="1"/>
</dbReference>
<dbReference type="GO" id="GO:0006508">
    <property type="term" value="P:proteolysis"/>
    <property type="evidence" value="ECO:0007669"/>
    <property type="project" value="InterPro"/>
</dbReference>
<dbReference type="EMBL" id="JAGTJS010000005">
    <property type="protein sequence ID" value="KAH7268043.1"/>
    <property type="molecule type" value="Genomic_DNA"/>
</dbReference>
<feature type="compositionally biased region" description="Basic and acidic residues" evidence="2">
    <location>
        <begin position="20"/>
        <end position="31"/>
    </location>
</feature>
<gene>
    <name evidence="6" type="ORF">B0J15DRAFT_391597</name>
</gene>
<feature type="transmembrane region" description="Helical" evidence="3">
    <location>
        <begin position="612"/>
        <end position="633"/>
    </location>
</feature>
<keyword evidence="7" id="KW-1185">Reference proteome</keyword>
<evidence type="ECO:0000256" key="3">
    <source>
        <dbReference type="SAM" id="Phobius"/>
    </source>
</evidence>
<evidence type="ECO:0000256" key="1">
    <source>
        <dbReference type="PROSITE-ProRule" id="PRU00276"/>
    </source>
</evidence>
<dbReference type="Pfam" id="PF13688">
    <property type="entry name" value="Reprolysin_5"/>
    <property type="match status" value="1"/>
</dbReference>
<keyword evidence="1" id="KW-0479">Metal-binding</keyword>
<evidence type="ECO:0000259" key="4">
    <source>
        <dbReference type="PROSITE" id="PS50214"/>
    </source>
</evidence>
<feature type="binding site" evidence="1">
    <location>
        <position position="324"/>
    </location>
    <ligand>
        <name>Zn(2+)</name>
        <dbReference type="ChEBI" id="CHEBI:29105"/>
        <note>catalytic</note>
    </ligand>
</feature>
<organism evidence="6 7">
    <name type="scientific">Fusarium solani</name>
    <name type="common">Filamentous fungus</name>
    <dbReference type="NCBI Taxonomy" id="169388"/>
    <lineage>
        <taxon>Eukaryota</taxon>
        <taxon>Fungi</taxon>
        <taxon>Dikarya</taxon>
        <taxon>Ascomycota</taxon>
        <taxon>Pezizomycotina</taxon>
        <taxon>Sordariomycetes</taxon>
        <taxon>Hypocreomycetidae</taxon>
        <taxon>Hypocreales</taxon>
        <taxon>Nectriaceae</taxon>
        <taxon>Fusarium</taxon>
        <taxon>Fusarium solani species complex</taxon>
    </lineage>
</organism>
<proteinExistence type="predicted"/>
<feature type="region of interest" description="Disordered" evidence="2">
    <location>
        <begin position="141"/>
        <end position="163"/>
    </location>
</feature>
<dbReference type="InterPro" id="IPR001590">
    <property type="entry name" value="Peptidase_M12B"/>
</dbReference>
<feature type="active site" evidence="1">
    <location>
        <position position="325"/>
    </location>
</feature>
<feature type="domain" description="Disintegrin" evidence="4">
    <location>
        <begin position="415"/>
        <end position="507"/>
    </location>
</feature>
<dbReference type="AlphaFoldDB" id="A0A9P9R7D7"/>
<evidence type="ECO:0000313" key="6">
    <source>
        <dbReference type="EMBL" id="KAH7268043.1"/>
    </source>
</evidence>
<dbReference type="PROSITE" id="PS50215">
    <property type="entry name" value="ADAM_MEPRO"/>
    <property type="match status" value="1"/>
</dbReference>